<dbReference type="PANTHER" id="PTHR31121">
    <property type="entry name" value="ALPHA-1,2 MANNOSYLTRANSFERASE KTR1"/>
    <property type="match status" value="1"/>
</dbReference>
<dbReference type="EMBL" id="HE612862">
    <property type="protein sequence ID" value="CCE64183.1"/>
    <property type="molecule type" value="Genomic_DNA"/>
</dbReference>
<evidence type="ECO:0000256" key="6">
    <source>
        <dbReference type="PIRSR" id="PIRSR018153-1"/>
    </source>
</evidence>
<keyword evidence="8" id="KW-1185">Reference proteome</keyword>
<dbReference type="FunFam" id="3.90.550.10:FF:000051">
    <property type="entry name" value="Alpha-1,2-mannosyltransferase (Ktr4)"/>
    <property type="match status" value="1"/>
</dbReference>
<dbReference type="GO" id="GO:0006493">
    <property type="term" value="P:protein O-linked glycosylation"/>
    <property type="evidence" value="ECO:0007669"/>
    <property type="project" value="TreeGrafter"/>
</dbReference>
<comment type="similarity">
    <text evidence="2">Belongs to the glycosyltransferase 15 family.</text>
</comment>
<evidence type="ECO:0000256" key="2">
    <source>
        <dbReference type="ARBA" id="ARBA00007677"/>
    </source>
</evidence>
<evidence type="ECO:0008006" key="9">
    <source>
        <dbReference type="Google" id="ProtNLM"/>
    </source>
</evidence>
<dbReference type="AlphaFoldDB" id="G8BWA5"/>
<dbReference type="HOGENOM" id="CLU_024327_4_1_1"/>
<reference evidence="7 8" key="1">
    <citation type="journal article" date="2011" name="Proc. Natl. Acad. Sci. U.S.A.">
        <title>Evolutionary erosion of yeast sex chromosomes by mating-type switching accidents.</title>
        <authorList>
            <person name="Gordon J.L."/>
            <person name="Armisen D."/>
            <person name="Proux-Wera E."/>
            <person name="Oheigeartaigh S.S."/>
            <person name="Byrne K.P."/>
            <person name="Wolfe K.H."/>
        </authorList>
    </citation>
    <scope>NUCLEOTIDE SEQUENCE [LARGE SCALE GENOMIC DNA]</scope>
    <source>
        <strain evidence="8">ATCC 24235 / CBS 4417 / NBRC 1672 / NRRL Y-8282 / UCD 70-5</strain>
    </source>
</reference>
<dbReference type="Proteomes" id="UP000005666">
    <property type="component" value="Chromosome 7"/>
</dbReference>
<dbReference type="GeneID" id="11535859"/>
<evidence type="ECO:0000256" key="4">
    <source>
        <dbReference type="ARBA" id="ARBA00022679"/>
    </source>
</evidence>
<feature type="active site" description="Nucleophile" evidence="6">
    <location>
        <position position="293"/>
    </location>
</feature>
<dbReference type="KEGG" id="tpf:TPHA_0G03430"/>
<dbReference type="GO" id="GO:0006487">
    <property type="term" value="P:protein N-linked glycosylation"/>
    <property type="evidence" value="ECO:0007669"/>
    <property type="project" value="TreeGrafter"/>
</dbReference>
<dbReference type="RefSeq" id="XP_003686617.1">
    <property type="nucleotide sequence ID" value="XM_003686569.1"/>
</dbReference>
<sequence length="422" mass="50725">MFDHRSFFFRRVPGRKFMVRTLTIVLVIILITVVHLHSNSSELIDKLVSYNVGSYFRDNEDHQSVNISQNNNTTKLYDDDSGKGNDILLTLVRNSDLDNMLETIKQFEERFNSLFHYDWYFMNNEDFTEDFKKKTTELISGRTKFIKIPHEFWSYPDSIDQEKAEQTRVEAKKNNLNYGDSESYRFMCRFNSGFFYKLEELRNIDYYWRIEPSVRFKCDIPYDVFQYMRRHKKIYGFNMALQENTRTIPSLWDTTTEFFKQNPDFIAPKNNYDFTTDDNGKSYNLCHFWSNFEIAHLDFYRSAAYNSYFDYLEGKGGFFYERWGDAPIHTLAVSYMLRADQIHFVGNTGYYHEPNQDCPRDILVRNYLHCDCNVKKDFTWHKYSCVNKFFEVNKFPKPDSYDSLEKNYPDLFESIDQKQKNN</sequence>
<dbReference type="Gene3D" id="3.90.550.10">
    <property type="entry name" value="Spore Coat Polysaccharide Biosynthesis Protein SpsA, Chain A"/>
    <property type="match status" value="1"/>
</dbReference>
<proteinExistence type="inferred from homology"/>
<dbReference type="PANTHER" id="PTHR31121:SF6">
    <property type="entry name" value="ALPHA-1,2 MANNOSYLTRANSFERASE KTR1"/>
    <property type="match status" value="1"/>
</dbReference>
<dbReference type="eggNOG" id="KOG4472">
    <property type="taxonomic scope" value="Eukaryota"/>
</dbReference>
<keyword evidence="4" id="KW-0808">Transferase</keyword>
<comment type="subcellular location">
    <subcellularLocation>
        <location evidence="1">Membrane</location>
        <topology evidence="1">Single-pass type II membrane protein</topology>
    </subcellularLocation>
</comment>
<protein>
    <recommendedName>
        <fullName evidence="9">Glycosyltransferase family 15 protein</fullName>
    </recommendedName>
</protein>
<evidence type="ECO:0000313" key="8">
    <source>
        <dbReference type="Proteomes" id="UP000005666"/>
    </source>
</evidence>
<dbReference type="SUPFAM" id="SSF53448">
    <property type="entry name" value="Nucleotide-diphospho-sugar transferases"/>
    <property type="match status" value="1"/>
</dbReference>
<dbReference type="GO" id="GO:0000026">
    <property type="term" value="F:alpha-1,2-mannosyltransferase activity"/>
    <property type="evidence" value="ECO:0007669"/>
    <property type="project" value="TreeGrafter"/>
</dbReference>
<keyword evidence="5" id="KW-0812">Transmembrane</keyword>
<keyword evidence="5" id="KW-0735">Signal-anchor</keyword>
<dbReference type="GO" id="GO:0000032">
    <property type="term" value="P:cell wall mannoprotein biosynthetic process"/>
    <property type="evidence" value="ECO:0007669"/>
    <property type="project" value="TreeGrafter"/>
</dbReference>
<evidence type="ECO:0000256" key="3">
    <source>
        <dbReference type="ARBA" id="ARBA00022676"/>
    </source>
</evidence>
<accession>G8BWA5</accession>
<evidence type="ECO:0000256" key="1">
    <source>
        <dbReference type="ARBA" id="ARBA00004606"/>
    </source>
</evidence>
<dbReference type="PIRSF" id="PIRSF018153">
    <property type="entry name" value="Glyco_trans_15"/>
    <property type="match status" value="1"/>
</dbReference>
<dbReference type="OMA" id="YSRWGDA"/>
<dbReference type="GO" id="GO:0016020">
    <property type="term" value="C:membrane"/>
    <property type="evidence" value="ECO:0007669"/>
    <property type="project" value="UniProtKB-SubCell"/>
</dbReference>
<dbReference type="Pfam" id="PF01793">
    <property type="entry name" value="Glyco_transf_15"/>
    <property type="match status" value="1"/>
</dbReference>
<evidence type="ECO:0000313" key="7">
    <source>
        <dbReference type="EMBL" id="CCE64183.1"/>
    </source>
</evidence>
<gene>
    <name evidence="7" type="primary">TPHA0G03430</name>
    <name evidence="7" type="ordered locus">TPHA_0G03430</name>
</gene>
<evidence type="ECO:0000256" key="5">
    <source>
        <dbReference type="ARBA" id="ARBA00022968"/>
    </source>
</evidence>
<dbReference type="InterPro" id="IPR029044">
    <property type="entry name" value="Nucleotide-diphossugar_trans"/>
</dbReference>
<keyword evidence="3" id="KW-0328">Glycosyltransferase</keyword>
<name>G8BWA5_TETPH</name>
<dbReference type="InterPro" id="IPR002685">
    <property type="entry name" value="Glyco_trans_15"/>
</dbReference>
<organism evidence="7 8">
    <name type="scientific">Tetrapisispora phaffii (strain ATCC 24235 / CBS 4417 / NBRC 1672 / NRRL Y-8282 / UCD 70-5)</name>
    <name type="common">Yeast</name>
    <name type="synonym">Fabospora phaffii</name>
    <dbReference type="NCBI Taxonomy" id="1071381"/>
    <lineage>
        <taxon>Eukaryota</taxon>
        <taxon>Fungi</taxon>
        <taxon>Dikarya</taxon>
        <taxon>Ascomycota</taxon>
        <taxon>Saccharomycotina</taxon>
        <taxon>Saccharomycetes</taxon>
        <taxon>Saccharomycetales</taxon>
        <taxon>Saccharomycetaceae</taxon>
        <taxon>Tetrapisispora</taxon>
    </lineage>
</organism>
<dbReference type="OrthoDB" id="439943at2759"/>
<dbReference type="GO" id="GO:0005794">
    <property type="term" value="C:Golgi apparatus"/>
    <property type="evidence" value="ECO:0007669"/>
    <property type="project" value="TreeGrafter"/>
</dbReference>